<feature type="transmembrane region" description="Helical" evidence="8">
    <location>
        <begin position="225"/>
        <end position="244"/>
    </location>
</feature>
<reference evidence="9 10" key="1">
    <citation type="submission" date="2024-05" db="EMBL/GenBank/DDBJ databases">
        <title>Genetic variation in Jamaican populations of the coffee berry borer (Hypothenemus hampei).</title>
        <authorList>
            <person name="Errbii M."/>
            <person name="Myrie A."/>
        </authorList>
    </citation>
    <scope>NUCLEOTIDE SEQUENCE [LARGE SCALE GENOMIC DNA]</scope>
    <source>
        <strain evidence="9">JA-Hopewell-2020-01-JO</strain>
        <tissue evidence="9">Whole body</tissue>
    </source>
</reference>
<dbReference type="EMBL" id="JBDJPC010000005">
    <property type="protein sequence ID" value="KAL1501827.1"/>
    <property type="molecule type" value="Genomic_DNA"/>
</dbReference>
<evidence type="ECO:0000313" key="10">
    <source>
        <dbReference type="Proteomes" id="UP001566132"/>
    </source>
</evidence>
<comment type="function">
    <text evidence="8">Involved in the lipid remodeling steps of GPI-anchor maturation.</text>
</comment>
<sequence>MWFLVCITSFLFHINVSQASIGDRSQIYQRCLDKCQILNCTQDGQSFISQAQPLHLKLTFWSCLDECKYDCMWITVNGFHQRGYKTPQFYGKWPFLRLLGIQEPASFIFSLLNLFTHLFMLKKFVKSVRPDSPLYWTWFIYCLICSHAWVWSAIFHARDVPITELLDYSSAFSIVLVNCFVMLVRVFRYILSRFLFLTMTIIFLAVFFNHTTYLSMGRFDYEYNMKLNIIIGTLTAGCWFFWSTMIRNRQPYVWKCVMYVALTGLVLLLELMDVPPIFYVFDCHSLWHLATAPLVFLIYSFAIDDCNYLRKIEVETCNIKFLTI</sequence>
<dbReference type="InterPro" id="IPR007217">
    <property type="entry name" value="Per1-like"/>
</dbReference>
<evidence type="ECO:0000256" key="4">
    <source>
        <dbReference type="ARBA" id="ARBA00022692"/>
    </source>
</evidence>
<feature type="chain" id="PRO_5044533833" description="Post-GPI attachment to proteins factor 3" evidence="8">
    <location>
        <begin position="20"/>
        <end position="324"/>
    </location>
</feature>
<name>A0ABD1ESS2_HYPHA</name>
<dbReference type="PANTHER" id="PTHR13148">
    <property type="entry name" value="PER1-RELATED"/>
    <property type="match status" value="1"/>
</dbReference>
<evidence type="ECO:0000256" key="6">
    <source>
        <dbReference type="ARBA" id="ARBA00022989"/>
    </source>
</evidence>
<evidence type="ECO:0000256" key="1">
    <source>
        <dbReference type="ARBA" id="ARBA00004127"/>
    </source>
</evidence>
<gene>
    <name evidence="9" type="ORF">ABEB36_007081</name>
</gene>
<keyword evidence="10" id="KW-1185">Reference proteome</keyword>
<feature type="signal peptide" evidence="8">
    <location>
        <begin position="1"/>
        <end position="19"/>
    </location>
</feature>
<dbReference type="AlphaFoldDB" id="A0ABD1ESS2"/>
<keyword evidence="8" id="KW-0333">Golgi apparatus</keyword>
<organism evidence="9 10">
    <name type="scientific">Hypothenemus hampei</name>
    <name type="common">Coffee berry borer</name>
    <dbReference type="NCBI Taxonomy" id="57062"/>
    <lineage>
        <taxon>Eukaryota</taxon>
        <taxon>Metazoa</taxon>
        <taxon>Ecdysozoa</taxon>
        <taxon>Arthropoda</taxon>
        <taxon>Hexapoda</taxon>
        <taxon>Insecta</taxon>
        <taxon>Pterygota</taxon>
        <taxon>Neoptera</taxon>
        <taxon>Endopterygota</taxon>
        <taxon>Coleoptera</taxon>
        <taxon>Polyphaga</taxon>
        <taxon>Cucujiformia</taxon>
        <taxon>Curculionidae</taxon>
        <taxon>Scolytinae</taxon>
        <taxon>Hypothenemus</taxon>
    </lineage>
</organism>
<dbReference type="GO" id="GO:0006506">
    <property type="term" value="P:GPI anchor biosynthetic process"/>
    <property type="evidence" value="ECO:0007669"/>
    <property type="project" value="UniProtKB-KW"/>
</dbReference>
<feature type="transmembrane region" description="Helical" evidence="8">
    <location>
        <begin position="168"/>
        <end position="187"/>
    </location>
</feature>
<evidence type="ECO:0000256" key="5">
    <source>
        <dbReference type="ARBA" id="ARBA00022729"/>
    </source>
</evidence>
<keyword evidence="4 8" id="KW-0812">Transmembrane</keyword>
<keyword evidence="6 8" id="KW-1133">Transmembrane helix</keyword>
<dbReference type="Proteomes" id="UP001566132">
    <property type="component" value="Unassembled WGS sequence"/>
</dbReference>
<evidence type="ECO:0000256" key="3">
    <source>
        <dbReference type="ARBA" id="ARBA00022502"/>
    </source>
</evidence>
<keyword evidence="3 8" id="KW-0337">GPI-anchor biosynthesis</keyword>
<protein>
    <recommendedName>
        <fullName evidence="8">Post-GPI attachment to proteins factor 3</fullName>
    </recommendedName>
</protein>
<feature type="transmembrane region" description="Helical" evidence="8">
    <location>
        <begin position="104"/>
        <end position="121"/>
    </location>
</feature>
<dbReference type="PANTHER" id="PTHR13148:SF0">
    <property type="entry name" value="POST-GPI ATTACHMENT TO PROTEINS FACTOR 3"/>
    <property type="match status" value="1"/>
</dbReference>
<dbReference type="GO" id="GO:0000139">
    <property type="term" value="C:Golgi membrane"/>
    <property type="evidence" value="ECO:0007669"/>
    <property type="project" value="UniProtKB-SubCell"/>
</dbReference>
<keyword evidence="7 8" id="KW-0472">Membrane</keyword>
<feature type="transmembrane region" description="Helical" evidence="8">
    <location>
        <begin position="194"/>
        <end position="213"/>
    </location>
</feature>
<comment type="subcellular location">
    <subcellularLocation>
        <location evidence="1">Endomembrane system</location>
        <topology evidence="1">Multi-pass membrane protein</topology>
    </subcellularLocation>
    <subcellularLocation>
        <location evidence="8">Golgi apparatus membrane</location>
        <topology evidence="8">Multi-pass membrane protein</topology>
    </subcellularLocation>
</comment>
<dbReference type="Pfam" id="PF04080">
    <property type="entry name" value="Per1"/>
    <property type="match status" value="1"/>
</dbReference>
<keyword evidence="5 8" id="KW-0732">Signal</keyword>
<feature type="transmembrane region" description="Helical" evidence="8">
    <location>
        <begin position="285"/>
        <end position="303"/>
    </location>
</feature>
<comment type="similarity">
    <text evidence="2 8">Belongs to the PGAP3 family.</text>
</comment>
<accession>A0ABD1ESS2</accession>
<evidence type="ECO:0000256" key="7">
    <source>
        <dbReference type="ARBA" id="ARBA00023136"/>
    </source>
</evidence>
<comment type="caution">
    <text evidence="9">The sequence shown here is derived from an EMBL/GenBank/DDBJ whole genome shotgun (WGS) entry which is preliminary data.</text>
</comment>
<feature type="transmembrane region" description="Helical" evidence="8">
    <location>
        <begin position="133"/>
        <end position="156"/>
    </location>
</feature>
<proteinExistence type="inferred from homology"/>
<feature type="transmembrane region" description="Helical" evidence="8">
    <location>
        <begin position="256"/>
        <end position="279"/>
    </location>
</feature>
<evidence type="ECO:0000256" key="2">
    <source>
        <dbReference type="ARBA" id="ARBA00006387"/>
    </source>
</evidence>
<evidence type="ECO:0000313" key="9">
    <source>
        <dbReference type="EMBL" id="KAL1501827.1"/>
    </source>
</evidence>
<evidence type="ECO:0000256" key="8">
    <source>
        <dbReference type="RuleBase" id="RU365066"/>
    </source>
</evidence>